<evidence type="ECO:0000256" key="6">
    <source>
        <dbReference type="ARBA" id="ARBA00023163"/>
    </source>
</evidence>
<evidence type="ECO:0000313" key="9">
    <source>
        <dbReference type="Proteomes" id="UP001139410"/>
    </source>
</evidence>
<dbReference type="PANTHER" id="PTHR46565">
    <property type="entry name" value="COLD SHOCK DOMAIN PROTEIN 2"/>
    <property type="match status" value="1"/>
</dbReference>
<dbReference type="Gene3D" id="2.40.50.140">
    <property type="entry name" value="Nucleic acid-binding proteins"/>
    <property type="match status" value="1"/>
</dbReference>
<evidence type="ECO:0000313" key="8">
    <source>
        <dbReference type="EMBL" id="MCF2515642.1"/>
    </source>
</evidence>
<evidence type="ECO:0000256" key="2">
    <source>
        <dbReference type="ARBA" id="ARBA00022490"/>
    </source>
</evidence>
<evidence type="ECO:0000256" key="1">
    <source>
        <dbReference type="ARBA" id="ARBA00004496"/>
    </source>
</evidence>
<gene>
    <name evidence="8" type="ORF">LVY65_11285</name>
</gene>
<keyword evidence="3" id="KW-0805">Transcription regulation</keyword>
<dbReference type="InterPro" id="IPR012340">
    <property type="entry name" value="NA-bd_OB-fold"/>
</dbReference>
<organism evidence="8 9">
    <name type="scientific">Sphingomonas cremea</name>
    <dbReference type="NCBI Taxonomy" id="2904799"/>
    <lineage>
        <taxon>Bacteria</taxon>
        <taxon>Pseudomonadati</taxon>
        <taxon>Pseudomonadota</taxon>
        <taxon>Alphaproteobacteria</taxon>
        <taxon>Sphingomonadales</taxon>
        <taxon>Sphingomonadaceae</taxon>
        <taxon>Sphingomonas</taxon>
    </lineage>
</organism>
<evidence type="ECO:0000259" key="7">
    <source>
        <dbReference type="PROSITE" id="PS51857"/>
    </source>
</evidence>
<proteinExistence type="predicted"/>
<dbReference type="PANTHER" id="PTHR46565:SF20">
    <property type="entry name" value="COLD SHOCK DOMAIN-CONTAINING PROTEIN 4"/>
    <property type="match status" value="1"/>
</dbReference>
<dbReference type="GO" id="GO:0005829">
    <property type="term" value="C:cytosol"/>
    <property type="evidence" value="ECO:0007669"/>
    <property type="project" value="UniProtKB-ARBA"/>
</dbReference>
<dbReference type="RefSeq" id="WP_235068347.1">
    <property type="nucleotide sequence ID" value="NZ_JAKFGM010000003.1"/>
</dbReference>
<keyword evidence="4" id="KW-0238">DNA-binding</keyword>
<dbReference type="GO" id="GO:0003677">
    <property type="term" value="F:DNA binding"/>
    <property type="evidence" value="ECO:0007669"/>
    <property type="project" value="UniProtKB-KW"/>
</dbReference>
<keyword evidence="6" id="KW-0804">Transcription</keyword>
<reference evidence="8" key="1">
    <citation type="submission" date="2022-01" db="EMBL/GenBank/DDBJ databases">
        <authorList>
            <person name="Jo J.-H."/>
            <person name="Im W.-T."/>
        </authorList>
    </citation>
    <scope>NUCLEOTIDE SEQUENCE</scope>
    <source>
        <strain evidence="8">G124</strain>
    </source>
</reference>
<evidence type="ECO:0000256" key="5">
    <source>
        <dbReference type="ARBA" id="ARBA00023159"/>
    </source>
</evidence>
<keyword evidence="9" id="KW-1185">Reference proteome</keyword>
<dbReference type="InterPro" id="IPR011129">
    <property type="entry name" value="CSD"/>
</dbReference>
<dbReference type="SUPFAM" id="SSF50249">
    <property type="entry name" value="Nucleic acid-binding proteins"/>
    <property type="match status" value="1"/>
</dbReference>
<sequence length="68" mass="7386">MPQGTVKFFNEMKGFGFITPDGGGQDAFVHISAVEAAGLRSLANDQRVEYELAPDKRGRESATNIKTL</sequence>
<dbReference type="CDD" id="cd04458">
    <property type="entry name" value="CSP_CDS"/>
    <property type="match status" value="1"/>
</dbReference>
<comment type="caution">
    <text evidence="8">The sequence shown here is derived from an EMBL/GenBank/DDBJ whole genome shotgun (WGS) entry which is preliminary data.</text>
</comment>
<dbReference type="InterPro" id="IPR012156">
    <property type="entry name" value="Cold_shock_CspA"/>
</dbReference>
<feature type="domain" description="CSD" evidence="7">
    <location>
        <begin position="1"/>
        <end position="67"/>
    </location>
</feature>
<dbReference type="Proteomes" id="UP001139410">
    <property type="component" value="Unassembled WGS sequence"/>
</dbReference>
<dbReference type="PROSITE" id="PS51857">
    <property type="entry name" value="CSD_2"/>
    <property type="match status" value="1"/>
</dbReference>
<accession>A0A9X1QP64</accession>
<dbReference type="PIRSF" id="PIRSF002599">
    <property type="entry name" value="Cold_shock_A"/>
    <property type="match status" value="1"/>
</dbReference>
<protein>
    <submittedName>
        <fullName evidence="8">Cold-shock protein</fullName>
    </submittedName>
</protein>
<comment type="subcellular location">
    <subcellularLocation>
        <location evidence="1">Cytoplasm</location>
    </subcellularLocation>
</comment>
<evidence type="ECO:0000256" key="4">
    <source>
        <dbReference type="ARBA" id="ARBA00023125"/>
    </source>
</evidence>
<dbReference type="EMBL" id="JAKFGM010000003">
    <property type="protein sequence ID" value="MCF2515642.1"/>
    <property type="molecule type" value="Genomic_DNA"/>
</dbReference>
<dbReference type="Pfam" id="PF00313">
    <property type="entry name" value="CSD"/>
    <property type="match status" value="1"/>
</dbReference>
<evidence type="ECO:0000256" key="3">
    <source>
        <dbReference type="ARBA" id="ARBA00023015"/>
    </source>
</evidence>
<dbReference type="AlphaFoldDB" id="A0A9X1QP64"/>
<keyword evidence="2" id="KW-0963">Cytoplasm</keyword>
<keyword evidence="5" id="KW-0010">Activator</keyword>
<dbReference type="SMART" id="SM00357">
    <property type="entry name" value="CSP"/>
    <property type="match status" value="1"/>
</dbReference>
<name>A0A9X1QP64_9SPHN</name>
<dbReference type="InterPro" id="IPR002059">
    <property type="entry name" value="CSP_DNA-bd"/>
</dbReference>
<dbReference type="PRINTS" id="PR00050">
    <property type="entry name" value="COLDSHOCK"/>
</dbReference>